<accession>A0AAV4HI37</accession>
<organism evidence="2 3">
    <name type="scientific">Elysia marginata</name>
    <dbReference type="NCBI Taxonomy" id="1093978"/>
    <lineage>
        <taxon>Eukaryota</taxon>
        <taxon>Metazoa</taxon>
        <taxon>Spiralia</taxon>
        <taxon>Lophotrochozoa</taxon>
        <taxon>Mollusca</taxon>
        <taxon>Gastropoda</taxon>
        <taxon>Heterobranchia</taxon>
        <taxon>Euthyneura</taxon>
        <taxon>Panpulmonata</taxon>
        <taxon>Sacoglossa</taxon>
        <taxon>Placobranchoidea</taxon>
        <taxon>Plakobranchidae</taxon>
        <taxon>Elysia</taxon>
    </lineage>
</organism>
<evidence type="ECO:0000256" key="1">
    <source>
        <dbReference type="SAM" id="MobiDB-lite"/>
    </source>
</evidence>
<dbReference type="AlphaFoldDB" id="A0AAV4HI37"/>
<keyword evidence="3" id="KW-1185">Reference proteome</keyword>
<feature type="compositionally biased region" description="Basic and acidic residues" evidence="1">
    <location>
        <begin position="37"/>
        <end position="55"/>
    </location>
</feature>
<feature type="compositionally biased region" description="Basic and acidic residues" evidence="1">
    <location>
        <begin position="196"/>
        <end position="206"/>
    </location>
</feature>
<feature type="compositionally biased region" description="Low complexity" evidence="1">
    <location>
        <begin position="104"/>
        <end position="195"/>
    </location>
</feature>
<evidence type="ECO:0000313" key="3">
    <source>
        <dbReference type="Proteomes" id="UP000762676"/>
    </source>
</evidence>
<protein>
    <submittedName>
        <fullName evidence="2">Uncharacterized protein</fullName>
    </submittedName>
</protein>
<feature type="compositionally biased region" description="Polar residues" evidence="1">
    <location>
        <begin position="74"/>
        <end position="92"/>
    </location>
</feature>
<reference evidence="2 3" key="1">
    <citation type="journal article" date="2021" name="Elife">
        <title>Chloroplast acquisition without the gene transfer in kleptoplastic sea slugs, Plakobranchus ocellatus.</title>
        <authorList>
            <person name="Maeda T."/>
            <person name="Takahashi S."/>
            <person name="Yoshida T."/>
            <person name="Shimamura S."/>
            <person name="Takaki Y."/>
            <person name="Nagai Y."/>
            <person name="Toyoda A."/>
            <person name="Suzuki Y."/>
            <person name="Arimoto A."/>
            <person name="Ishii H."/>
            <person name="Satoh N."/>
            <person name="Nishiyama T."/>
            <person name="Hasebe M."/>
            <person name="Maruyama T."/>
            <person name="Minagawa J."/>
            <person name="Obokata J."/>
            <person name="Shigenobu S."/>
        </authorList>
    </citation>
    <scope>NUCLEOTIDE SEQUENCE [LARGE SCALE GENOMIC DNA]</scope>
</reference>
<dbReference type="EMBL" id="BMAT01005581">
    <property type="protein sequence ID" value="GFR96465.1"/>
    <property type="molecule type" value="Genomic_DNA"/>
</dbReference>
<gene>
    <name evidence="2" type="ORF">ElyMa_002721700</name>
</gene>
<dbReference type="Proteomes" id="UP000762676">
    <property type="component" value="Unassembled WGS sequence"/>
</dbReference>
<feature type="region of interest" description="Disordered" evidence="1">
    <location>
        <begin position="37"/>
        <end position="206"/>
    </location>
</feature>
<name>A0AAV4HI37_9GAST</name>
<evidence type="ECO:0000313" key="2">
    <source>
        <dbReference type="EMBL" id="GFR96465.1"/>
    </source>
</evidence>
<comment type="caution">
    <text evidence="2">The sequence shown here is derived from an EMBL/GenBank/DDBJ whole genome shotgun (WGS) entry which is preliminary data.</text>
</comment>
<proteinExistence type="predicted"/>
<sequence length="278" mass="31178">MFNGQSLPQCNYNSVTSEELGWMLRVTSCILAARTTEHQSYREETSRSREIRPDRQNNSNMQVAVLKRIRAQSGPGQPSLSPAQGSYSSRANGASGAETAKNTNINNNNNNNNNNSSNNYRNNNNNNNNNNSSNNNNRKNNINNNSSNNNNRNNNINSSSHNNNNNNNNNINNNSSNNINNNKNNSNNNNINSSRSSDRDQCCRKDSAYRRMDSAYRRMDSAYRRMDSAYHRMDSAYRTVLLRGNDRGNEVNPTQAYTSPDPCSPRLAVDAGQCVFTA</sequence>